<protein>
    <recommendedName>
        <fullName evidence="7">Rhodopsin domain-containing protein</fullName>
    </recommendedName>
</protein>
<evidence type="ECO:0000313" key="9">
    <source>
        <dbReference type="Proteomes" id="UP001201262"/>
    </source>
</evidence>
<dbReference type="InterPro" id="IPR052337">
    <property type="entry name" value="SAT4-like"/>
</dbReference>
<feature type="transmembrane region" description="Helical" evidence="6">
    <location>
        <begin position="57"/>
        <end position="76"/>
    </location>
</feature>
<feature type="transmembrane region" description="Helical" evidence="6">
    <location>
        <begin position="24"/>
        <end position="45"/>
    </location>
</feature>
<feature type="transmembrane region" description="Helical" evidence="6">
    <location>
        <begin position="174"/>
        <end position="199"/>
    </location>
</feature>
<dbReference type="GO" id="GO:0016020">
    <property type="term" value="C:membrane"/>
    <property type="evidence" value="ECO:0007669"/>
    <property type="project" value="UniProtKB-SubCell"/>
</dbReference>
<proteinExistence type="inferred from homology"/>
<comment type="similarity">
    <text evidence="5">Belongs to the SAT4 family.</text>
</comment>
<dbReference type="AlphaFoldDB" id="A0AAD4KR46"/>
<dbReference type="Proteomes" id="UP001201262">
    <property type="component" value="Unassembled WGS sequence"/>
</dbReference>
<keyword evidence="3 6" id="KW-1133">Transmembrane helix</keyword>
<feature type="transmembrane region" description="Helical" evidence="6">
    <location>
        <begin position="211"/>
        <end position="233"/>
    </location>
</feature>
<sequence>MAGISPDELKYMEEHASDSKVGNIIASVISCGCIAYFAVGLRFYARNMVKFGVGLDDLAILAALIVFTGFFIGFALGTQWGLGKHAIRVTNGESLAKSNISDEVTYTVAIAFVKYSILLLYSRIFPSKGLRIAIITTAVFITAWACSSIFGSIFQCVPIRSQWDPSVQGKCINYGNFVLAIGIINIISDFVILVLPIPVIWSLNMKKTKKLLTIFTLVAGSFACVVSIVRLAYAQSVGSTVDASWDDVGGGILSCVEICIGILAACVPTYRPILNRFTRSRDYGSHSRTGGIVQTTDIHMHSVSRSAFKEDTDNIAYVNSGPKSFGVKLSDTSSDKERLYTMLPE</sequence>
<comment type="caution">
    <text evidence="8">The sequence shown here is derived from an EMBL/GenBank/DDBJ whole genome shotgun (WGS) entry which is preliminary data.</text>
</comment>
<evidence type="ECO:0000256" key="5">
    <source>
        <dbReference type="ARBA" id="ARBA00038359"/>
    </source>
</evidence>
<feature type="transmembrane region" description="Helical" evidence="6">
    <location>
        <begin position="104"/>
        <end position="121"/>
    </location>
</feature>
<name>A0AAD4KR46_9EURO</name>
<feature type="transmembrane region" description="Helical" evidence="6">
    <location>
        <begin position="248"/>
        <end position="270"/>
    </location>
</feature>
<comment type="subcellular location">
    <subcellularLocation>
        <location evidence="1">Membrane</location>
        <topology evidence="1">Multi-pass membrane protein</topology>
    </subcellularLocation>
</comment>
<accession>A0AAD4KR46</accession>
<dbReference type="InterPro" id="IPR049326">
    <property type="entry name" value="Rhodopsin_dom_fungi"/>
</dbReference>
<gene>
    <name evidence="8" type="ORF">BGW36DRAFT_463777</name>
</gene>
<keyword evidence="2 6" id="KW-0812">Transmembrane</keyword>
<dbReference type="Pfam" id="PF20684">
    <property type="entry name" value="Fung_rhodopsin"/>
    <property type="match status" value="1"/>
</dbReference>
<dbReference type="EMBL" id="JAJTJA010000009">
    <property type="protein sequence ID" value="KAH8694199.1"/>
    <property type="molecule type" value="Genomic_DNA"/>
</dbReference>
<organism evidence="8 9">
    <name type="scientific">Talaromyces proteolyticus</name>
    <dbReference type="NCBI Taxonomy" id="1131652"/>
    <lineage>
        <taxon>Eukaryota</taxon>
        <taxon>Fungi</taxon>
        <taxon>Dikarya</taxon>
        <taxon>Ascomycota</taxon>
        <taxon>Pezizomycotina</taxon>
        <taxon>Eurotiomycetes</taxon>
        <taxon>Eurotiomycetidae</taxon>
        <taxon>Eurotiales</taxon>
        <taxon>Trichocomaceae</taxon>
        <taxon>Talaromyces</taxon>
        <taxon>Talaromyces sect. Bacilispori</taxon>
    </lineage>
</organism>
<evidence type="ECO:0000313" key="8">
    <source>
        <dbReference type="EMBL" id="KAH8694199.1"/>
    </source>
</evidence>
<dbReference type="PANTHER" id="PTHR33048:SF47">
    <property type="entry name" value="INTEGRAL MEMBRANE PROTEIN-RELATED"/>
    <property type="match status" value="1"/>
</dbReference>
<evidence type="ECO:0000256" key="6">
    <source>
        <dbReference type="SAM" id="Phobius"/>
    </source>
</evidence>
<keyword evidence="9" id="KW-1185">Reference proteome</keyword>
<feature type="transmembrane region" description="Helical" evidence="6">
    <location>
        <begin position="133"/>
        <end position="154"/>
    </location>
</feature>
<evidence type="ECO:0000256" key="1">
    <source>
        <dbReference type="ARBA" id="ARBA00004141"/>
    </source>
</evidence>
<evidence type="ECO:0000259" key="7">
    <source>
        <dbReference type="Pfam" id="PF20684"/>
    </source>
</evidence>
<dbReference type="RefSeq" id="XP_046069869.1">
    <property type="nucleotide sequence ID" value="XM_046222230.1"/>
</dbReference>
<feature type="domain" description="Rhodopsin" evidence="7">
    <location>
        <begin position="41"/>
        <end position="276"/>
    </location>
</feature>
<evidence type="ECO:0000256" key="2">
    <source>
        <dbReference type="ARBA" id="ARBA00022692"/>
    </source>
</evidence>
<dbReference type="PANTHER" id="PTHR33048">
    <property type="entry name" value="PTH11-LIKE INTEGRAL MEMBRANE PROTEIN (AFU_ORTHOLOGUE AFUA_5G11245)"/>
    <property type="match status" value="1"/>
</dbReference>
<evidence type="ECO:0000256" key="3">
    <source>
        <dbReference type="ARBA" id="ARBA00022989"/>
    </source>
</evidence>
<evidence type="ECO:0000256" key="4">
    <source>
        <dbReference type="ARBA" id="ARBA00023136"/>
    </source>
</evidence>
<dbReference type="GeneID" id="70252517"/>
<reference evidence="8" key="1">
    <citation type="submission" date="2021-12" db="EMBL/GenBank/DDBJ databases">
        <title>Convergent genome expansion in fungi linked to evolution of root-endophyte symbiosis.</title>
        <authorList>
            <consortium name="DOE Joint Genome Institute"/>
            <person name="Ke Y.-H."/>
            <person name="Bonito G."/>
            <person name="Liao H.-L."/>
            <person name="Looney B."/>
            <person name="Rojas-Flechas A."/>
            <person name="Nash J."/>
            <person name="Hameed K."/>
            <person name="Schadt C."/>
            <person name="Martin F."/>
            <person name="Crous P.W."/>
            <person name="Miettinen O."/>
            <person name="Magnuson J.K."/>
            <person name="Labbe J."/>
            <person name="Jacobson D."/>
            <person name="Doktycz M.J."/>
            <person name="Veneault-Fourrey C."/>
            <person name="Kuo A."/>
            <person name="Mondo S."/>
            <person name="Calhoun S."/>
            <person name="Riley R."/>
            <person name="Ohm R."/>
            <person name="LaButti K."/>
            <person name="Andreopoulos B."/>
            <person name="Pangilinan J."/>
            <person name="Nolan M."/>
            <person name="Tritt A."/>
            <person name="Clum A."/>
            <person name="Lipzen A."/>
            <person name="Daum C."/>
            <person name="Barry K."/>
            <person name="Grigoriev I.V."/>
            <person name="Vilgalys R."/>
        </authorList>
    </citation>
    <scope>NUCLEOTIDE SEQUENCE</scope>
    <source>
        <strain evidence="8">PMI_201</strain>
    </source>
</reference>
<keyword evidence="4 6" id="KW-0472">Membrane</keyword>